<gene>
    <name evidence="2" type="ORF">TPAB3V08_LOCUS8860</name>
</gene>
<feature type="compositionally biased region" description="Polar residues" evidence="1">
    <location>
        <begin position="77"/>
        <end position="86"/>
    </location>
</feature>
<organism evidence="2 3">
    <name type="scientific">Timema podura</name>
    <name type="common">Walking stick</name>
    <dbReference type="NCBI Taxonomy" id="61482"/>
    <lineage>
        <taxon>Eukaryota</taxon>
        <taxon>Metazoa</taxon>
        <taxon>Ecdysozoa</taxon>
        <taxon>Arthropoda</taxon>
        <taxon>Hexapoda</taxon>
        <taxon>Insecta</taxon>
        <taxon>Pterygota</taxon>
        <taxon>Neoptera</taxon>
        <taxon>Polyneoptera</taxon>
        <taxon>Phasmatodea</taxon>
        <taxon>Timematodea</taxon>
        <taxon>Timematoidea</taxon>
        <taxon>Timematidae</taxon>
        <taxon>Timema</taxon>
    </lineage>
</organism>
<comment type="caution">
    <text evidence="2">The sequence shown here is derived from an EMBL/GenBank/DDBJ whole genome shotgun (WGS) entry which is preliminary data.</text>
</comment>
<keyword evidence="3" id="KW-1185">Reference proteome</keyword>
<name>A0ABN7P1W2_TIMPD</name>
<evidence type="ECO:0008006" key="4">
    <source>
        <dbReference type="Google" id="ProtNLM"/>
    </source>
</evidence>
<sequence>MEGCTKMGTTKKPNLGTLLLVKQEVILESEREPSSSSDDRGGSQCIPGAWTCPTFPKIKEEIESDSPSSADDLEMRNQCTSGTSIPDNFPKTKEEIKDELKGFGRQEPIQDNSDMFTTSNIKFEYNNDSSEPLSTVQSTFNNEPCFENSNLKMTKKINQTQTEINSSSSPSISDQQSINKDKLYCDKKQIIKNHECDLCG</sequence>
<dbReference type="EMBL" id="CAJPIN010017753">
    <property type="protein sequence ID" value="CAG2061907.1"/>
    <property type="molecule type" value="Genomic_DNA"/>
</dbReference>
<evidence type="ECO:0000313" key="2">
    <source>
        <dbReference type="EMBL" id="CAG2061907.1"/>
    </source>
</evidence>
<protein>
    <recommendedName>
        <fullName evidence="4">Breast cancer susceptibility 1</fullName>
    </recommendedName>
</protein>
<feature type="compositionally biased region" description="Basic and acidic residues" evidence="1">
    <location>
        <begin position="28"/>
        <end position="41"/>
    </location>
</feature>
<feature type="region of interest" description="Disordered" evidence="1">
    <location>
        <begin position="26"/>
        <end position="92"/>
    </location>
</feature>
<dbReference type="Proteomes" id="UP001153148">
    <property type="component" value="Unassembled WGS sequence"/>
</dbReference>
<evidence type="ECO:0000313" key="3">
    <source>
        <dbReference type="Proteomes" id="UP001153148"/>
    </source>
</evidence>
<evidence type="ECO:0000256" key="1">
    <source>
        <dbReference type="SAM" id="MobiDB-lite"/>
    </source>
</evidence>
<reference evidence="2" key="1">
    <citation type="submission" date="2021-03" db="EMBL/GenBank/DDBJ databases">
        <authorList>
            <person name="Tran Van P."/>
        </authorList>
    </citation>
    <scope>NUCLEOTIDE SEQUENCE</scope>
</reference>
<proteinExistence type="predicted"/>
<accession>A0ABN7P1W2</accession>